<gene>
    <name evidence="1" type="ORF">RRG08_032560</name>
</gene>
<comment type="caution">
    <text evidence="1">The sequence shown here is derived from an EMBL/GenBank/DDBJ whole genome shotgun (WGS) entry which is preliminary data.</text>
</comment>
<protein>
    <submittedName>
        <fullName evidence="1">Uncharacterized protein</fullName>
    </submittedName>
</protein>
<evidence type="ECO:0000313" key="2">
    <source>
        <dbReference type="Proteomes" id="UP001283361"/>
    </source>
</evidence>
<evidence type="ECO:0000313" key="1">
    <source>
        <dbReference type="EMBL" id="KAK3777457.1"/>
    </source>
</evidence>
<name>A0AAE0ZY70_9GAST</name>
<dbReference type="EMBL" id="JAWDGP010003079">
    <property type="protein sequence ID" value="KAK3777457.1"/>
    <property type="molecule type" value="Genomic_DNA"/>
</dbReference>
<organism evidence="1 2">
    <name type="scientific">Elysia crispata</name>
    <name type="common">lettuce slug</name>
    <dbReference type="NCBI Taxonomy" id="231223"/>
    <lineage>
        <taxon>Eukaryota</taxon>
        <taxon>Metazoa</taxon>
        <taxon>Spiralia</taxon>
        <taxon>Lophotrochozoa</taxon>
        <taxon>Mollusca</taxon>
        <taxon>Gastropoda</taxon>
        <taxon>Heterobranchia</taxon>
        <taxon>Euthyneura</taxon>
        <taxon>Panpulmonata</taxon>
        <taxon>Sacoglossa</taxon>
        <taxon>Placobranchoidea</taxon>
        <taxon>Plakobranchidae</taxon>
        <taxon>Elysia</taxon>
    </lineage>
</organism>
<accession>A0AAE0ZY70</accession>
<reference evidence="1" key="1">
    <citation type="journal article" date="2023" name="G3 (Bethesda)">
        <title>A reference genome for the long-term kleptoplast-retaining sea slug Elysia crispata morphotype clarki.</title>
        <authorList>
            <person name="Eastman K.E."/>
            <person name="Pendleton A.L."/>
            <person name="Shaikh M.A."/>
            <person name="Suttiyut T."/>
            <person name="Ogas R."/>
            <person name="Tomko P."/>
            <person name="Gavelis G."/>
            <person name="Widhalm J.R."/>
            <person name="Wisecaver J.H."/>
        </authorList>
    </citation>
    <scope>NUCLEOTIDE SEQUENCE</scope>
    <source>
        <strain evidence="1">ECLA1</strain>
    </source>
</reference>
<dbReference type="Proteomes" id="UP001283361">
    <property type="component" value="Unassembled WGS sequence"/>
</dbReference>
<sequence length="111" mass="12334">MGLSTYQRGRKRQLILRSWCPALPPPPRLPGAPPSPLPPVFLVPPPSRQFAWCTPSGPTPRPLPLVSPSRVCLHSAQPTGDGYRLSMERNLGDFLWDGAKDGLRRDGWKEQ</sequence>
<dbReference type="AlphaFoldDB" id="A0AAE0ZY70"/>
<proteinExistence type="predicted"/>
<keyword evidence="2" id="KW-1185">Reference proteome</keyword>